<keyword evidence="2" id="KW-0649">Protein kinase inhibitor</keyword>
<dbReference type="Pfam" id="PF01161">
    <property type="entry name" value="PBP"/>
    <property type="match status" value="1"/>
</dbReference>
<evidence type="ECO:0000256" key="1">
    <source>
        <dbReference type="ARBA" id="ARBA00007120"/>
    </source>
</evidence>
<dbReference type="EMBL" id="JAQFWP010000113">
    <property type="protein sequence ID" value="MDA2808887.1"/>
    <property type="molecule type" value="Genomic_DNA"/>
</dbReference>
<dbReference type="SUPFAM" id="SSF49777">
    <property type="entry name" value="PEBP-like"/>
    <property type="match status" value="1"/>
</dbReference>
<dbReference type="RefSeq" id="WP_270681473.1">
    <property type="nucleotide sequence ID" value="NZ_JAQFWP010000113.1"/>
</dbReference>
<accession>A0ABT4TXM0</accession>
<reference evidence="2" key="1">
    <citation type="submission" date="2023-01" db="EMBL/GenBank/DDBJ databases">
        <title>Draft genome sequence of Nocardiopsis sp. LSu2-4 isolated from halophytes.</title>
        <authorList>
            <person name="Duangmal K."/>
            <person name="Chantavorakit T."/>
        </authorList>
    </citation>
    <scope>NUCLEOTIDE SEQUENCE</scope>
    <source>
        <strain evidence="2">LSu2-4</strain>
    </source>
</reference>
<protein>
    <submittedName>
        <fullName evidence="2">YbhB/YbcL family Raf kinase inhibitor-like protein</fullName>
    </submittedName>
</protein>
<dbReference type="PANTHER" id="PTHR30289:SF1">
    <property type="entry name" value="PEBP (PHOSPHATIDYLETHANOLAMINE-BINDING PROTEIN) FAMILY PROTEIN"/>
    <property type="match status" value="1"/>
</dbReference>
<sequence>MAQPPSPYEFLPEVPSFTVTSRDVADGVTLPMAQVSGIMGAGGEDVSPHLAWEGFPERTQSFAVTCFDPDAPTASGFWHWAVCNIPAEVTSLPAGAGGEGGPGLPEGAVTLRNDAGGNRYIGAAPPAGHGPHRYMFAVHAVEAPRLDVDASATPAFLGFNLFFTAIARAVVTPVYEQK</sequence>
<name>A0ABT4TXM0_9ACTN</name>
<dbReference type="InterPro" id="IPR005247">
    <property type="entry name" value="YbhB_YbcL/LppC-like"/>
</dbReference>
<dbReference type="CDD" id="cd00865">
    <property type="entry name" value="PEBP_bact_arch"/>
    <property type="match status" value="1"/>
</dbReference>
<dbReference type="PANTHER" id="PTHR30289">
    <property type="entry name" value="UNCHARACTERIZED PROTEIN YBCL-RELATED"/>
    <property type="match status" value="1"/>
</dbReference>
<dbReference type="NCBIfam" id="TIGR00481">
    <property type="entry name" value="YbhB/YbcL family Raf kinase inhibitor-like protein"/>
    <property type="match status" value="1"/>
</dbReference>
<dbReference type="GO" id="GO:0004860">
    <property type="term" value="F:protein kinase inhibitor activity"/>
    <property type="evidence" value="ECO:0007669"/>
    <property type="project" value="UniProtKB-KW"/>
</dbReference>
<evidence type="ECO:0000313" key="2">
    <source>
        <dbReference type="EMBL" id="MDA2808887.1"/>
    </source>
</evidence>
<proteinExistence type="inferred from homology"/>
<dbReference type="InterPro" id="IPR008914">
    <property type="entry name" value="PEBP"/>
</dbReference>
<dbReference type="Proteomes" id="UP001165685">
    <property type="component" value="Unassembled WGS sequence"/>
</dbReference>
<comment type="caution">
    <text evidence="2">The sequence shown here is derived from an EMBL/GenBank/DDBJ whole genome shotgun (WGS) entry which is preliminary data.</text>
</comment>
<evidence type="ECO:0000313" key="3">
    <source>
        <dbReference type="Proteomes" id="UP001165685"/>
    </source>
</evidence>
<dbReference type="Gene3D" id="3.90.280.10">
    <property type="entry name" value="PEBP-like"/>
    <property type="match status" value="1"/>
</dbReference>
<keyword evidence="3" id="KW-1185">Reference proteome</keyword>
<organism evidence="2 3">
    <name type="scientific">Nocardiopsis suaedae</name>
    <dbReference type="NCBI Taxonomy" id="3018444"/>
    <lineage>
        <taxon>Bacteria</taxon>
        <taxon>Bacillati</taxon>
        <taxon>Actinomycetota</taxon>
        <taxon>Actinomycetes</taxon>
        <taxon>Streptosporangiales</taxon>
        <taxon>Nocardiopsidaceae</taxon>
        <taxon>Nocardiopsis</taxon>
    </lineage>
</organism>
<comment type="similarity">
    <text evidence="1">Belongs to the UPF0098 family.</text>
</comment>
<dbReference type="InterPro" id="IPR036610">
    <property type="entry name" value="PEBP-like_sf"/>
</dbReference>
<gene>
    <name evidence="2" type="ORF">O4U47_30560</name>
</gene>